<sequence>MNRRTYIAVSALLVVLLTACSPGGDQNSKGPDVTPEDVKAQILDLYEASAAAVAAEGWKVDDASWLACADDSAGPRVKLSFAASRSEPLPSAAADLIANAQKVWQERGHDVTVERDTNLTPPRWILSDPPYLTGTEPDGSYYLLDVSDRAVYFQATSACVPGDIFELTSPTPTP</sequence>
<proteinExistence type="predicted"/>
<keyword evidence="1" id="KW-0732">Signal</keyword>
<organism evidence="2 3">
    <name type="scientific">Microbacterium testaceum</name>
    <name type="common">Aureobacterium testaceum</name>
    <name type="synonym">Brevibacterium testaceum</name>
    <dbReference type="NCBI Taxonomy" id="2033"/>
    <lineage>
        <taxon>Bacteria</taxon>
        <taxon>Bacillati</taxon>
        <taxon>Actinomycetota</taxon>
        <taxon>Actinomycetes</taxon>
        <taxon>Micrococcales</taxon>
        <taxon>Microbacteriaceae</taxon>
        <taxon>Microbacterium</taxon>
    </lineage>
</organism>
<protein>
    <recommendedName>
        <fullName evidence="4">Lipoprotein</fullName>
    </recommendedName>
</protein>
<evidence type="ECO:0008006" key="4">
    <source>
        <dbReference type="Google" id="ProtNLM"/>
    </source>
</evidence>
<evidence type="ECO:0000313" key="3">
    <source>
        <dbReference type="Proteomes" id="UP000319525"/>
    </source>
</evidence>
<feature type="signal peptide" evidence="1">
    <location>
        <begin position="1"/>
        <end position="24"/>
    </location>
</feature>
<reference evidence="2 3" key="1">
    <citation type="submission" date="2019-06" db="EMBL/GenBank/DDBJ databases">
        <title>Whole genome shotgun sequence of Microbacterium testaceum NBRC 12675.</title>
        <authorList>
            <person name="Hosoyama A."/>
            <person name="Uohara A."/>
            <person name="Ohji S."/>
            <person name="Ichikawa N."/>
        </authorList>
    </citation>
    <scope>NUCLEOTIDE SEQUENCE [LARGE SCALE GENOMIC DNA]</scope>
    <source>
        <strain evidence="2 3">NBRC 12675</strain>
    </source>
</reference>
<accession>A0A4Y3QRY9</accession>
<evidence type="ECO:0000313" key="2">
    <source>
        <dbReference type="EMBL" id="GEB47178.1"/>
    </source>
</evidence>
<dbReference type="Proteomes" id="UP000319525">
    <property type="component" value="Unassembled WGS sequence"/>
</dbReference>
<dbReference type="PROSITE" id="PS51257">
    <property type="entry name" value="PROKAR_LIPOPROTEIN"/>
    <property type="match status" value="1"/>
</dbReference>
<comment type="caution">
    <text evidence="2">The sequence shown here is derived from an EMBL/GenBank/DDBJ whole genome shotgun (WGS) entry which is preliminary data.</text>
</comment>
<gene>
    <name evidence="2" type="ORF">MTE01_31230</name>
</gene>
<feature type="chain" id="PRO_5038546891" description="Lipoprotein" evidence="1">
    <location>
        <begin position="25"/>
        <end position="174"/>
    </location>
</feature>
<dbReference type="EMBL" id="BJML01000013">
    <property type="protein sequence ID" value="GEB47178.1"/>
    <property type="molecule type" value="Genomic_DNA"/>
</dbReference>
<evidence type="ECO:0000256" key="1">
    <source>
        <dbReference type="SAM" id="SignalP"/>
    </source>
</evidence>
<dbReference type="RefSeq" id="WP_116239922.1">
    <property type="nucleotide sequence ID" value="NZ_JBHMAE010000004.1"/>
</dbReference>
<dbReference type="AlphaFoldDB" id="A0A4Y3QRY9"/>
<dbReference type="OrthoDB" id="5083743at2"/>
<name>A0A4Y3QRY9_MICTE</name>